<name>A0A6M0CVJ5_9PSED</name>
<gene>
    <name evidence="2" type="ORF">G3435_20085</name>
</gene>
<dbReference type="EMBL" id="JAAHBV010000486">
    <property type="protein sequence ID" value="NER61628.1"/>
    <property type="molecule type" value="Genomic_DNA"/>
</dbReference>
<dbReference type="InterPro" id="IPR055507">
    <property type="entry name" value="DUF7079"/>
</dbReference>
<dbReference type="Proteomes" id="UP000480410">
    <property type="component" value="Unassembled WGS sequence"/>
</dbReference>
<dbReference type="AlphaFoldDB" id="A0A6M0CVJ5"/>
<organism evidence="2 3">
    <name type="scientific">Pseudomonas brassicae</name>
    <dbReference type="NCBI Taxonomy" id="2708063"/>
    <lineage>
        <taxon>Bacteria</taxon>
        <taxon>Pseudomonadati</taxon>
        <taxon>Pseudomonadota</taxon>
        <taxon>Gammaproteobacteria</taxon>
        <taxon>Pseudomonadales</taxon>
        <taxon>Pseudomonadaceae</taxon>
        <taxon>Pseudomonas</taxon>
    </lineage>
</organism>
<sequence length="121" mass="14663">MTLEQLHRVRALLSESFVDSWVDYAWIARELEPFDLAELKRIFYEDVAPVCYYNIVAPIPPVWTGFEPVSLNEEIEERLEARRRNPLRRHWDRLWAVTWIRLWSHECWDEIHQACLAQRQA</sequence>
<dbReference type="Pfam" id="PF23296">
    <property type="entry name" value="DUF7079"/>
    <property type="match status" value="1"/>
</dbReference>
<reference evidence="2 3" key="1">
    <citation type="submission" date="2020-02" db="EMBL/GenBank/DDBJ databases">
        <title>Broccoli isolated Pseudomonas sp.</title>
        <authorList>
            <person name="Fujikawa T."/>
            <person name="Sawada H."/>
        </authorList>
    </citation>
    <scope>NUCLEOTIDE SEQUENCE [LARGE SCALE GENOMIC DNA]</scope>
    <source>
        <strain evidence="2 3">MAFF212428</strain>
    </source>
</reference>
<protein>
    <recommendedName>
        <fullName evidence="1">DUF7079 domain-containing protein</fullName>
    </recommendedName>
</protein>
<accession>A0A6M0CVJ5</accession>
<evidence type="ECO:0000259" key="1">
    <source>
        <dbReference type="Pfam" id="PF23296"/>
    </source>
</evidence>
<comment type="caution">
    <text evidence="2">The sequence shown here is derived from an EMBL/GenBank/DDBJ whole genome shotgun (WGS) entry which is preliminary data.</text>
</comment>
<feature type="domain" description="DUF7079" evidence="1">
    <location>
        <begin position="7"/>
        <end position="113"/>
    </location>
</feature>
<evidence type="ECO:0000313" key="3">
    <source>
        <dbReference type="Proteomes" id="UP000480410"/>
    </source>
</evidence>
<evidence type="ECO:0000313" key="2">
    <source>
        <dbReference type="EMBL" id="NER61628.1"/>
    </source>
</evidence>
<proteinExistence type="predicted"/>